<reference evidence="2 3" key="1">
    <citation type="journal article" date="2019" name="Int. J. Syst. Evol. Microbiol.">
        <title>The Global Catalogue of Microorganisms (GCM) 10K type strain sequencing project: providing services to taxonomists for standard genome sequencing and annotation.</title>
        <authorList>
            <consortium name="The Broad Institute Genomics Platform"/>
            <consortium name="The Broad Institute Genome Sequencing Center for Infectious Disease"/>
            <person name="Wu L."/>
            <person name="Ma J."/>
        </authorList>
    </citation>
    <scope>NUCLEOTIDE SEQUENCE [LARGE SCALE GENOMIC DNA]</scope>
    <source>
        <strain evidence="2 3">JCM 10664</strain>
    </source>
</reference>
<evidence type="ECO:0000313" key="3">
    <source>
        <dbReference type="Proteomes" id="UP001500220"/>
    </source>
</evidence>
<keyword evidence="1" id="KW-0812">Transmembrane</keyword>
<name>A0ABN1BRT1_9PSEU</name>
<gene>
    <name evidence="2" type="ORF">GCM10009545_01530</name>
</gene>
<evidence type="ECO:0000313" key="2">
    <source>
        <dbReference type="EMBL" id="GAA0503547.1"/>
    </source>
</evidence>
<keyword evidence="1" id="KW-0472">Membrane</keyword>
<feature type="transmembrane region" description="Helical" evidence="1">
    <location>
        <begin position="33"/>
        <end position="55"/>
    </location>
</feature>
<dbReference type="EMBL" id="BAAAHC010000001">
    <property type="protein sequence ID" value="GAA0503547.1"/>
    <property type="molecule type" value="Genomic_DNA"/>
</dbReference>
<dbReference type="Proteomes" id="UP001500220">
    <property type="component" value="Unassembled WGS sequence"/>
</dbReference>
<evidence type="ECO:0000256" key="1">
    <source>
        <dbReference type="SAM" id="Phobius"/>
    </source>
</evidence>
<sequence length="76" mass="8096">MIDKSRLTALLVRTALFFAVAVGLAVVSGWSWYGVVAVALTGGAALLQLGGVLWLRRVEQRNPEAAKKASRPGGFR</sequence>
<dbReference type="RefSeq" id="WP_346071808.1">
    <property type="nucleotide sequence ID" value="NZ_BAAAHC010000001.1"/>
</dbReference>
<organism evidence="2 3">
    <name type="scientific">Saccharopolyspora thermophila</name>
    <dbReference type="NCBI Taxonomy" id="89367"/>
    <lineage>
        <taxon>Bacteria</taxon>
        <taxon>Bacillati</taxon>
        <taxon>Actinomycetota</taxon>
        <taxon>Actinomycetes</taxon>
        <taxon>Pseudonocardiales</taxon>
        <taxon>Pseudonocardiaceae</taxon>
        <taxon>Saccharopolyspora</taxon>
    </lineage>
</organism>
<accession>A0ABN1BRT1</accession>
<keyword evidence="1" id="KW-1133">Transmembrane helix</keyword>
<comment type="caution">
    <text evidence="2">The sequence shown here is derived from an EMBL/GenBank/DDBJ whole genome shotgun (WGS) entry which is preliminary data.</text>
</comment>
<evidence type="ECO:0008006" key="4">
    <source>
        <dbReference type="Google" id="ProtNLM"/>
    </source>
</evidence>
<proteinExistence type="predicted"/>
<keyword evidence="3" id="KW-1185">Reference proteome</keyword>
<protein>
    <recommendedName>
        <fullName evidence="4">DUF4229 domain-containing protein</fullName>
    </recommendedName>
</protein>